<sequence length="98" mass="11727">MRNFGKWFYRVPESSYFLPTLEIRRRNACLWLREYVKTVRPLDLLWYHANKETSHFACYVVWSHIELCQIYQSCLNAPCTKTVVVVVTVALRASRGYY</sequence>
<accession>A0AAD9KV44</accession>
<evidence type="ECO:0000313" key="2">
    <source>
        <dbReference type="Proteomes" id="UP001209878"/>
    </source>
</evidence>
<proteinExistence type="predicted"/>
<evidence type="ECO:0000313" key="1">
    <source>
        <dbReference type="EMBL" id="KAK2177929.1"/>
    </source>
</evidence>
<name>A0AAD9KV44_RIDPI</name>
<dbReference type="Proteomes" id="UP001209878">
    <property type="component" value="Unassembled WGS sequence"/>
</dbReference>
<comment type="caution">
    <text evidence="1">The sequence shown here is derived from an EMBL/GenBank/DDBJ whole genome shotgun (WGS) entry which is preliminary data.</text>
</comment>
<protein>
    <submittedName>
        <fullName evidence="1">Uncharacterized protein</fullName>
    </submittedName>
</protein>
<gene>
    <name evidence="1" type="ORF">NP493_569g00008</name>
</gene>
<keyword evidence="2" id="KW-1185">Reference proteome</keyword>
<reference evidence="1" key="1">
    <citation type="journal article" date="2023" name="Mol. Biol. Evol.">
        <title>Third-Generation Sequencing Reveals the Adaptive Role of the Epigenome in Three Deep-Sea Polychaetes.</title>
        <authorList>
            <person name="Perez M."/>
            <person name="Aroh O."/>
            <person name="Sun Y."/>
            <person name="Lan Y."/>
            <person name="Juniper S.K."/>
            <person name="Young C.R."/>
            <person name="Angers B."/>
            <person name="Qian P.Y."/>
        </authorList>
    </citation>
    <scope>NUCLEOTIDE SEQUENCE</scope>
    <source>
        <strain evidence="1">R07B-5</strain>
    </source>
</reference>
<dbReference type="AlphaFoldDB" id="A0AAD9KV44"/>
<organism evidence="1 2">
    <name type="scientific">Ridgeia piscesae</name>
    <name type="common">Tubeworm</name>
    <dbReference type="NCBI Taxonomy" id="27915"/>
    <lineage>
        <taxon>Eukaryota</taxon>
        <taxon>Metazoa</taxon>
        <taxon>Spiralia</taxon>
        <taxon>Lophotrochozoa</taxon>
        <taxon>Annelida</taxon>
        <taxon>Polychaeta</taxon>
        <taxon>Sedentaria</taxon>
        <taxon>Canalipalpata</taxon>
        <taxon>Sabellida</taxon>
        <taxon>Siboglinidae</taxon>
        <taxon>Ridgeia</taxon>
    </lineage>
</organism>
<dbReference type="EMBL" id="JAODUO010000570">
    <property type="protein sequence ID" value="KAK2177929.1"/>
    <property type="molecule type" value="Genomic_DNA"/>
</dbReference>